<comment type="caution">
    <text evidence="2">The sequence shown here is derived from an EMBL/GenBank/DDBJ whole genome shotgun (WGS) entry which is preliminary data.</text>
</comment>
<sequence>MVTFSSFSPFMVVSALVLFALFTIVFDFSALTDIPYAPAIRVSADEVWEFAADVNHDIIFISESHS</sequence>
<organism evidence="2 4">
    <name type="scientific">Dreissena polymorpha</name>
    <name type="common">Zebra mussel</name>
    <name type="synonym">Mytilus polymorpha</name>
    <dbReference type="NCBI Taxonomy" id="45954"/>
    <lineage>
        <taxon>Eukaryota</taxon>
        <taxon>Metazoa</taxon>
        <taxon>Spiralia</taxon>
        <taxon>Lophotrochozoa</taxon>
        <taxon>Mollusca</taxon>
        <taxon>Bivalvia</taxon>
        <taxon>Autobranchia</taxon>
        <taxon>Heteroconchia</taxon>
        <taxon>Euheterodonta</taxon>
        <taxon>Imparidentia</taxon>
        <taxon>Neoheterodontei</taxon>
        <taxon>Myida</taxon>
        <taxon>Dreissenoidea</taxon>
        <taxon>Dreissenidae</taxon>
        <taxon>Dreissena</taxon>
    </lineage>
</organism>
<dbReference type="EMBL" id="JAIWYP010000005">
    <property type="protein sequence ID" value="KAH3822278.1"/>
    <property type="molecule type" value="Genomic_DNA"/>
</dbReference>
<evidence type="ECO:0000313" key="4">
    <source>
        <dbReference type="Proteomes" id="UP000828390"/>
    </source>
</evidence>
<keyword evidence="1" id="KW-0812">Transmembrane</keyword>
<name>A0A9D4JVW8_DREPO</name>
<feature type="transmembrane region" description="Helical" evidence="1">
    <location>
        <begin position="6"/>
        <end position="26"/>
    </location>
</feature>
<proteinExistence type="predicted"/>
<evidence type="ECO:0000313" key="3">
    <source>
        <dbReference type="EMBL" id="KAH3822278.1"/>
    </source>
</evidence>
<evidence type="ECO:0000256" key="1">
    <source>
        <dbReference type="SAM" id="Phobius"/>
    </source>
</evidence>
<keyword evidence="1" id="KW-1133">Transmembrane helix</keyword>
<keyword evidence="1" id="KW-0472">Membrane</keyword>
<reference evidence="2" key="1">
    <citation type="journal article" date="2019" name="bioRxiv">
        <title>The Genome of the Zebra Mussel, Dreissena polymorpha: A Resource for Invasive Species Research.</title>
        <authorList>
            <person name="McCartney M.A."/>
            <person name="Auch B."/>
            <person name="Kono T."/>
            <person name="Mallez S."/>
            <person name="Zhang Y."/>
            <person name="Obille A."/>
            <person name="Becker A."/>
            <person name="Abrahante J.E."/>
            <person name="Garbe J."/>
            <person name="Badalamenti J.P."/>
            <person name="Herman A."/>
            <person name="Mangelson H."/>
            <person name="Liachko I."/>
            <person name="Sullivan S."/>
            <person name="Sone E.D."/>
            <person name="Koren S."/>
            <person name="Silverstein K.A.T."/>
            <person name="Beckman K.B."/>
            <person name="Gohl D.M."/>
        </authorList>
    </citation>
    <scope>NUCLEOTIDE SEQUENCE</scope>
    <source>
        <strain evidence="2">Duluth1</strain>
        <tissue evidence="2">Whole animal</tissue>
    </source>
</reference>
<gene>
    <name evidence="2" type="ORF">DPMN_124051</name>
    <name evidence="3" type="ORF">DPMN_124052</name>
</gene>
<dbReference type="EMBL" id="JAIWYP010000005">
    <property type="protein sequence ID" value="KAH3822277.1"/>
    <property type="molecule type" value="Genomic_DNA"/>
</dbReference>
<keyword evidence="4" id="KW-1185">Reference proteome</keyword>
<evidence type="ECO:0000313" key="2">
    <source>
        <dbReference type="EMBL" id="KAH3822277.1"/>
    </source>
</evidence>
<protein>
    <submittedName>
        <fullName evidence="2">Uncharacterized protein</fullName>
    </submittedName>
</protein>
<accession>A0A9D4JVW8</accession>
<dbReference type="AlphaFoldDB" id="A0A9D4JVW8"/>
<reference evidence="2" key="2">
    <citation type="submission" date="2020-11" db="EMBL/GenBank/DDBJ databases">
        <authorList>
            <person name="McCartney M.A."/>
            <person name="Auch B."/>
            <person name="Kono T."/>
            <person name="Mallez S."/>
            <person name="Becker A."/>
            <person name="Gohl D.M."/>
            <person name="Silverstein K.A.T."/>
            <person name="Koren S."/>
            <person name="Bechman K.B."/>
            <person name="Herman A."/>
            <person name="Abrahante J.E."/>
            <person name="Garbe J."/>
        </authorList>
    </citation>
    <scope>NUCLEOTIDE SEQUENCE</scope>
    <source>
        <strain evidence="2">Duluth1</strain>
        <tissue evidence="2">Whole animal</tissue>
    </source>
</reference>
<dbReference type="Proteomes" id="UP000828390">
    <property type="component" value="Unassembled WGS sequence"/>
</dbReference>